<dbReference type="Gramene" id="RZC50949">
    <property type="protein sequence ID" value="RZC50949"/>
    <property type="gene ID" value="C5167_019383"/>
</dbReference>
<organism evidence="1 2">
    <name type="scientific">Papaver somniferum</name>
    <name type="common">Opium poppy</name>
    <dbReference type="NCBI Taxonomy" id="3469"/>
    <lineage>
        <taxon>Eukaryota</taxon>
        <taxon>Viridiplantae</taxon>
        <taxon>Streptophyta</taxon>
        <taxon>Embryophyta</taxon>
        <taxon>Tracheophyta</taxon>
        <taxon>Spermatophyta</taxon>
        <taxon>Magnoliopsida</taxon>
        <taxon>Ranunculales</taxon>
        <taxon>Papaveraceae</taxon>
        <taxon>Papaveroideae</taxon>
        <taxon>Papaver</taxon>
    </lineage>
</organism>
<keyword evidence="2" id="KW-1185">Reference proteome</keyword>
<name>A0A4Y7ITY2_PAPSO</name>
<dbReference type="Proteomes" id="UP000316621">
    <property type="component" value="Chromosome 2"/>
</dbReference>
<reference evidence="1 2" key="1">
    <citation type="journal article" date="2018" name="Science">
        <title>The opium poppy genome and morphinan production.</title>
        <authorList>
            <person name="Guo L."/>
            <person name="Winzer T."/>
            <person name="Yang X."/>
            <person name="Li Y."/>
            <person name="Ning Z."/>
            <person name="He Z."/>
            <person name="Teodor R."/>
            <person name="Lu Y."/>
            <person name="Bowser T.A."/>
            <person name="Graham I.A."/>
            <person name="Ye K."/>
        </authorList>
    </citation>
    <scope>NUCLEOTIDE SEQUENCE [LARGE SCALE GENOMIC DNA]</scope>
    <source>
        <strain evidence="2">cv. HN1</strain>
        <tissue evidence="1">Leaves</tissue>
    </source>
</reference>
<sequence length="64" mass="7403">MIPMFIEAGATPNKYCWTTSRKGPKPQRFLDKAYRTSDLDSSLKTKMFLSLPLNTRVHSGKFRH</sequence>
<evidence type="ECO:0000313" key="2">
    <source>
        <dbReference type="Proteomes" id="UP000316621"/>
    </source>
</evidence>
<proteinExistence type="predicted"/>
<accession>A0A4Y7ITY2</accession>
<evidence type="ECO:0000313" key="1">
    <source>
        <dbReference type="EMBL" id="RZC50949.1"/>
    </source>
</evidence>
<gene>
    <name evidence="1" type="ORF">C5167_019383</name>
</gene>
<dbReference type="EMBL" id="CM010716">
    <property type="protein sequence ID" value="RZC50949.1"/>
    <property type="molecule type" value="Genomic_DNA"/>
</dbReference>
<protein>
    <submittedName>
        <fullName evidence="1">Uncharacterized protein</fullName>
    </submittedName>
</protein>
<dbReference type="AlphaFoldDB" id="A0A4Y7ITY2"/>